<dbReference type="Pfam" id="PF07992">
    <property type="entry name" value="Pyr_redox_2"/>
    <property type="match status" value="1"/>
</dbReference>
<keyword evidence="6" id="KW-1185">Reference proteome</keyword>
<dbReference type="InterPro" id="IPR050097">
    <property type="entry name" value="Ferredoxin-NADP_redctase_2"/>
</dbReference>
<proteinExistence type="predicted"/>
<sequence>MQGAYDVVVIGGGAAGLAGASTLARARRSVLVVDAGEPRNAPAAGVHNYLGREGTAPGELLAAGRAEVVGYGGEVITGEAVAAEAVGDGVGEQRFRITLSDGEVVSARRLVLATGLVDELPEVAGLAQRWGRDVVHCPYCHGWEVRDQAIGVLATSPMAAHQALLFRQWSADVTLFQHVSPAFDEEQRERFAARGIRLVDGEVVAVECRDDQLSGVRLRSGEVVARQVLAVAPRFMARVDVAGALGVEPVEQRVDGHLMGRYLPVDAVGATSVPGVWAVGDAVDLKARVISSAAAGANAAAAVNLDLVEEDTARAVLRHRERSVGGSGSADG</sequence>
<dbReference type="GO" id="GO:0004791">
    <property type="term" value="F:thioredoxin-disulfide reductase (NADPH) activity"/>
    <property type="evidence" value="ECO:0007669"/>
    <property type="project" value="UniProtKB-EC"/>
</dbReference>
<dbReference type="AlphaFoldDB" id="A0AAC9MZ66"/>
<protein>
    <submittedName>
        <fullName evidence="5">Thioredoxin reductase</fullName>
        <ecNumber evidence="5">1.8.1.9</ecNumber>
    </submittedName>
</protein>
<name>A0AAC9MZ66_9PSEU</name>
<accession>A0AAC9MZ66</accession>
<dbReference type="InterPro" id="IPR023753">
    <property type="entry name" value="FAD/NAD-binding_dom"/>
</dbReference>
<dbReference type="Proteomes" id="UP000095210">
    <property type="component" value="Chromosome"/>
</dbReference>
<dbReference type="Gene3D" id="3.50.50.60">
    <property type="entry name" value="FAD/NAD(P)-binding domain"/>
    <property type="match status" value="2"/>
</dbReference>
<gene>
    <name evidence="5" type="ORF">TL08_14010</name>
</gene>
<dbReference type="PRINTS" id="PR00469">
    <property type="entry name" value="PNDRDTASEII"/>
</dbReference>
<dbReference type="InterPro" id="IPR036188">
    <property type="entry name" value="FAD/NAD-bd_sf"/>
</dbReference>
<evidence type="ECO:0000256" key="3">
    <source>
        <dbReference type="ARBA" id="ARBA00048132"/>
    </source>
</evidence>
<evidence type="ECO:0000313" key="6">
    <source>
        <dbReference type="Proteomes" id="UP000095210"/>
    </source>
</evidence>
<dbReference type="EMBL" id="CP014859">
    <property type="protein sequence ID" value="AOS63616.1"/>
    <property type="molecule type" value="Genomic_DNA"/>
</dbReference>
<dbReference type="SUPFAM" id="SSF51905">
    <property type="entry name" value="FAD/NAD(P)-binding domain"/>
    <property type="match status" value="1"/>
</dbReference>
<organism evidence="5 6">
    <name type="scientific">Actinoalloteichus hymeniacidonis</name>
    <dbReference type="NCBI Taxonomy" id="340345"/>
    <lineage>
        <taxon>Bacteria</taxon>
        <taxon>Bacillati</taxon>
        <taxon>Actinomycetota</taxon>
        <taxon>Actinomycetes</taxon>
        <taxon>Pseudonocardiales</taxon>
        <taxon>Pseudonocardiaceae</taxon>
        <taxon>Actinoalloteichus</taxon>
    </lineage>
</organism>
<evidence type="ECO:0000313" key="5">
    <source>
        <dbReference type="EMBL" id="AOS63616.1"/>
    </source>
</evidence>
<evidence type="ECO:0000256" key="2">
    <source>
        <dbReference type="ARBA" id="ARBA00023002"/>
    </source>
</evidence>
<keyword evidence="2 5" id="KW-0560">Oxidoreductase</keyword>
<keyword evidence="1" id="KW-0285">Flavoprotein</keyword>
<dbReference type="PRINTS" id="PR00368">
    <property type="entry name" value="FADPNR"/>
</dbReference>
<reference evidence="6" key="1">
    <citation type="submission" date="2016-03" db="EMBL/GenBank/DDBJ databases">
        <title>Complete genome sequence of the type strain Actinoalloteichus hymeniacidonis DSM 45092.</title>
        <authorList>
            <person name="Schaffert L."/>
            <person name="Albersmeier A."/>
            <person name="Winkler A."/>
            <person name="Kalinowski J."/>
            <person name="Zotchev S."/>
            <person name="Ruckert C."/>
        </authorList>
    </citation>
    <scope>NUCLEOTIDE SEQUENCE [LARGE SCALE GENOMIC DNA]</scope>
    <source>
        <strain evidence="6">HPA177(T) (DSM 45092(T))</strain>
    </source>
</reference>
<dbReference type="KEGG" id="ahm:TL08_14010"/>
<evidence type="ECO:0000256" key="1">
    <source>
        <dbReference type="ARBA" id="ARBA00022630"/>
    </source>
</evidence>
<dbReference type="EC" id="1.8.1.9" evidence="5"/>
<evidence type="ECO:0000259" key="4">
    <source>
        <dbReference type="Pfam" id="PF07992"/>
    </source>
</evidence>
<dbReference type="PANTHER" id="PTHR48105">
    <property type="entry name" value="THIOREDOXIN REDUCTASE 1-RELATED-RELATED"/>
    <property type="match status" value="1"/>
</dbReference>
<comment type="catalytic activity">
    <reaction evidence="3">
        <text>[thioredoxin]-dithiol + NADP(+) = [thioredoxin]-disulfide + NADPH + H(+)</text>
        <dbReference type="Rhea" id="RHEA:20345"/>
        <dbReference type="Rhea" id="RHEA-COMP:10698"/>
        <dbReference type="Rhea" id="RHEA-COMP:10700"/>
        <dbReference type="ChEBI" id="CHEBI:15378"/>
        <dbReference type="ChEBI" id="CHEBI:29950"/>
        <dbReference type="ChEBI" id="CHEBI:50058"/>
        <dbReference type="ChEBI" id="CHEBI:57783"/>
        <dbReference type="ChEBI" id="CHEBI:58349"/>
        <dbReference type="EC" id="1.8.1.9"/>
    </reaction>
</comment>
<feature type="domain" description="FAD/NAD(P)-binding" evidence="4">
    <location>
        <begin position="5"/>
        <end position="293"/>
    </location>
</feature>